<name>A0A914YGG4_9BILA</name>
<evidence type="ECO:0000256" key="10">
    <source>
        <dbReference type="PIRSR" id="PIRSR001594-2"/>
    </source>
</evidence>
<feature type="binding site" evidence="11">
    <location>
        <position position="537"/>
    </location>
    <ligand>
        <name>Mn(2+)</name>
        <dbReference type="ChEBI" id="CHEBI:29035"/>
    </ligand>
</feature>
<evidence type="ECO:0000256" key="6">
    <source>
        <dbReference type="ARBA" id="ARBA00022840"/>
    </source>
</evidence>
<evidence type="ECO:0000256" key="1">
    <source>
        <dbReference type="ARBA" id="ARBA00001953"/>
    </source>
</evidence>
<dbReference type="CDD" id="cd06850">
    <property type="entry name" value="biotinyl_domain"/>
    <property type="match status" value="1"/>
</dbReference>
<dbReference type="InterPro" id="IPR016185">
    <property type="entry name" value="PreATP-grasp_dom_sf"/>
</dbReference>
<dbReference type="GO" id="GO:0004736">
    <property type="term" value="F:pyruvate carboxylase activity"/>
    <property type="evidence" value="ECO:0007669"/>
    <property type="project" value="UniProtKB-EC"/>
</dbReference>
<dbReference type="NCBIfam" id="NF006761">
    <property type="entry name" value="PRK09282.1"/>
    <property type="match status" value="1"/>
</dbReference>
<dbReference type="GO" id="GO:0005737">
    <property type="term" value="C:cytoplasm"/>
    <property type="evidence" value="ECO:0007669"/>
    <property type="project" value="TreeGrafter"/>
</dbReference>
<dbReference type="PROSITE" id="PS50979">
    <property type="entry name" value="BC"/>
    <property type="match status" value="1"/>
</dbReference>
<feature type="binding site" evidence="11">
    <location>
        <position position="738"/>
    </location>
    <ligand>
        <name>Mn(2+)</name>
        <dbReference type="ChEBI" id="CHEBI:29035"/>
    </ligand>
</feature>
<dbReference type="InterPro" id="IPR000089">
    <property type="entry name" value="Biotin_lipoyl"/>
</dbReference>
<dbReference type="InterPro" id="IPR005479">
    <property type="entry name" value="CPAse_ATP-bd"/>
</dbReference>
<dbReference type="Pfam" id="PF00682">
    <property type="entry name" value="HMGL-like"/>
    <property type="match status" value="1"/>
</dbReference>
<dbReference type="FunFam" id="3.30.1490.20:FF:000003">
    <property type="entry name" value="acetyl-CoA carboxylase isoform X1"/>
    <property type="match status" value="1"/>
</dbReference>
<dbReference type="GO" id="GO:0046872">
    <property type="term" value="F:metal ion binding"/>
    <property type="evidence" value="ECO:0007669"/>
    <property type="project" value="UniProtKB-KW"/>
</dbReference>
<evidence type="ECO:0000256" key="3">
    <source>
        <dbReference type="ARBA" id="ARBA00022598"/>
    </source>
</evidence>
<dbReference type="FunFam" id="3.20.20.70:FF:000033">
    <property type="entry name" value="Pyruvate carboxylase"/>
    <property type="match status" value="1"/>
</dbReference>
<dbReference type="InterPro" id="IPR000891">
    <property type="entry name" value="PYR_CT"/>
</dbReference>
<dbReference type="InterPro" id="IPR005481">
    <property type="entry name" value="BC-like_N"/>
</dbReference>
<evidence type="ECO:0000256" key="12">
    <source>
        <dbReference type="PIRSR" id="PIRSR001594-4"/>
    </source>
</evidence>
<feature type="domain" description="Pyruvate carboxyltransferase" evidence="15">
    <location>
        <begin position="528"/>
        <end position="797"/>
    </location>
</feature>
<feature type="active site" evidence="9">
    <location>
        <position position="318"/>
    </location>
</feature>
<evidence type="ECO:0000256" key="4">
    <source>
        <dbReference type="ARBA" id="ARBA00022723"/>
    </source>
</evidence>
<keyword evidence="16" id="KW-1185">Reference proteome</keyword>
<comment type="function">
    <text evidence="8">Catalyzes a 2-step reaction, involving the ATP-dependent carboxylation of the covalently attached biotin in the first step and the transfer of the carboxyl group to pyruvate in the second.</text>
</comment>
<evidence type="ECO:0000313" key="17">
    <source>
        <dbReference type="WBParaSite" id="PSU_v2.g1643.t1"/>
    </source>
</evidence>
<feature type="modified residue" description="N6-carboxylysine" evidence="12">
    <location>
        <position position="706"/>
    </location>
</feature>
<feature type="binding site" evidence="10">
    <location>
        <position position="609"/>
    </location>
    <ligand>
        <name>substrate</name>
    </ligand>
</feature>
<dbReference type="Proteomes" id="UP000887577">
    <property type="component" value="Unplaced"/>
</dbReference>
<dbReference type="InterPro" id="IPR011054">
    <property type="entry name" value="Rudment_hybrid_motif"/>
</dbReference>
<keyword evidence="6 8" id="KW-0067">ATP-binding</keyword>
<dbReference type="Pfam" id="PF00289">
    <property type="entry name" value="Biotin_carb_N"/>
    <property type="match status" value="1"/>
</dbReference>
<feature type="binding site" evidence="10">
    <location>
        <position position="226"/>
    </location>
    <ligand>
        <name>ATP</name>
        <dbReference type="ChEBI" id="CHEBI:30616"/>
    </ligand>
</feature>
<comment type="cofactor">
    <cofactor evidence="1 8">
        <name>biotin</name>
        <dbReference type="ChEBI" id="CHEBI:57586"/>
    </cofactor>
</comment>
<evidence type="ECO:0000256" key="8">
    <source>
        <dbReference type="PIRNR" id="PIRNR001594"/>
    </source>
</evidence>
<dbReference type="Gene3D" id="3.10.600.10">
    <property type="entry name" value="pyruvate carboxylase f1077a mutant domain"/>
    <property type="match status" value="2"/>
</dbReference>
<evidence type="ECO:0000259" key="14">
    <source>
        <dbReference type="PROSITE" id="PS50979"/>
    </source>
</evidence>
<reference evidence="17" key="1">
    <citation type="submission" date="2022-11" db="UniProtKB">
        <authorList>
            <consortium name="WormBaseParasite"/>
        </authorList>
    </citation>
    <scope>IDENTIFICATION</scope>
</reference>
<feature type="binding site" evidence="11">
    <location>
        <position position="736"/>
    </location>
    <ligand>
        <name>Mn(2+)</name>
        <dbReference type="ChEBI" id="CHEBI:29035"/>
    </ligand>
</feature>
<dbReference type="AlphaFoldDB" id="A0A914YGG4"/>
<dbReference type="PROSITE" id="PS00867">
    <property type="entry name" value="CPSASE_2"/>
    <property type="match status" value="1"/>
</dbReference>
<dbReference type="Gene3D" id="3.20.20.70">
    <property type="entry name" value="Aldolase class I"/>
    <property type="match status" value="1"/>
</dbReference>
<keyword evidence="3 8" id="KW-0436">Ligase</keyword>
<dbReference type="GO" id="GO:0006094">
    <property type="term" value="P:gluconeogenesis"/>
    <property type="evidence" value="ECO:0007669"/>
    <property type="project" value="InterPro"/>
</dbReference>
<dbReference type="InterPro" id="IPR011761">
    <property type="entry name" value="ATP-grasp"/>
</dbReference>
<dbReference type="WBParaSite" id="PSU_v2.g1643.t1">
    <property type="protein sequence ID" value="PSU_v2.g1643.t1"/>
    <property type="gene ID" value="PSU_v2.g1643"/>
</dbReference>
<dbReference type="InterPro" id="IPR005930">
    <property type="entry name" value="Pyruv_COase"/>
</dbReference>
<keyword evidence="4 11" id="KW-0479">Metal-binding</keyword>
<dbReference type="InterPro" id="IPR011053">
    <property type="entry name" value="Single_hybrid_motif"/>
</dbReference>
<dbReference type="Pfam" id="PF00364">
    <property type="entry name" value="Biotin_lipoyl"/>
    <property type="match status" value="1"/>
</dbReference>
<keyword evidence="7 8" id="KW-0092">Biotin</keyword>
<sequence>MRRLTQKHFIRLCRRYSSSNAIQKKRFDKILVANRGEIAIRVFRAINEMSRRSVAIYSEEDVHSVHRQKADEAYIVGKGLAPVAAYLNIPDIIRIAKQHGCQAIHPGYGFLSERSDFARACVENGIVFIGPTPEVMARMGDKVAARKAAIEAGVQVVPGTDHPITTPEEAVEFAKTFGTPIILKAAYGGGGRGMRRVDSIDQVEDAFKRASSEALTAFGDGSMFVERFIQRPRHIEVQLLGDHYGNVVHLYERDCSVQRRHQKVVEIAPAPDLKEEVRNAMLSDALKLARHVGYQNAGTVEFLLDQNGKYYFIEVNARLQVEHTVSEEVTGIDLVQSQINIAEGCTLPELKLNQSDIKLIAHAIQCRVTTEDPARDFAPDSGRIEVFRSGEGCGIRVDAASAFAGAVVTPHYDSLLLKYISRARNHRKAALKMARALHAAVDTYFIDENPNLFKFVPSQNRGQKLLRYLAEVNVNGPQTPLITSLKPSNVEPIVPKIPTTPPPTGFRDILKKHGPEAFAKVVRDRHACLITDTTMRDAHQSLLTTRVRTYDMEKIAPFMSHNFANLYSIENWGGATFDVAMQFLHECPFERLETLRKAIPNIPFQMLLRGANVLGYSRYPDNVVYKFCDLAVKSGMDVFRVFDSLNYVPNLIIGMDAVGKAGGVIEAAISYTGDVSDATRTKYDLNYYLKLSEELIKNGAHVLCIKDMTGLLRPTAARILIDAIRQRYPDIPIHVHTHDTSGTGVASMLECIKAGADVVDAAIDSMSGITSQPSMGALVASLKGTPNETELNLDAISKYNNYWEAARSLYAPFECTTTMKSGNSDVYKHQIPGGCYTNLQFQALSLGLGNRFEEIKQAYAEANEVLGDIVKVTPSSKTVGDLALFMVQNKLDKHSILERAGELSFPKSVVELFEGRLGQPPYGFPEPLRSKVLRGKTGISSRPGEGLPPLDFDALQKKLEEKHGRELRDVDVMSAAIFPTEFDNFEQFRQKFGPVSHLSTRAFLVGLDVADETHVEIEKGKTLAIRYLATGKLNEKGEREMFFELNGQVRSIFVQDKEAAKNLVIRPRANLSDKGSVGSPMPGQILEISVKEGDKVCAKQTLFVLSAMKMEMVVEGMSFNLMHLPF</sequence>
<dbReference type="InterPro" id="IPR003379">
    <property type="entry name" value="Carboxylase_cons_dom"/>
</dbReference>
<dbReference type="Gene3D" id="2.40.50.100">
    <property type="match status" value="1"/>
</dbReference>
<feature type="binding site" description="via carbamate group" evidence="11">
    <location>
        <position position="706"/>
    </location>
    <ligand>
        <name>Mn(2+)</name>
        <dbReference type="ChEBI" id="CHEBI:29035"/>
    </ligand>
</feature>
<dbReference type="Pfam" id="PF02785">
    <property type="entry name" value="Biotin_carb_C"/>
    <property type="match status" value="1"/>
</dbReference>
<dbReference type="SUPFAM" id="SSF51246">
    <property type="entry name" value="Rudiment single hybrid motif"/>
    <property type="match status" value="1"/>
</dbReference>
<proteinExistence type="predicted"/>
<dbReference type="PIRSF" id="PIRSF001594">
    <property type="entry name" value="Pyruv_carbox"/>
    <property type="match status" value="1"/>
</dbReference>
<feature type="domain" description="ATP-grasp" evidence="13">
    <location>
        <begin position="146"/>
        <end position="343"/>
    </location>
</feature>
<feature type="domain" description="Biotin carboxylation" evidence="14">
    <location>
        <begin position="26"/>
        <end position="477"/>
    </location>
</feature>
<dbReference type="InterPro" id="IPR011764">
    <property type="entry name" value="Biotin_carboxylation_dom"/>
</dbReference>
<evidence type="ECO:0000259" key="13">
    <source>
        <dbReference type="PROSITE" id="PS50975"/>
    </source>
</evidence>
<dbReference type="SUPFAM" id="SSF51569">
    <property type="entry name" value="Aldolase"/>
    <property type="match status" value="1"/>
</dbReference>
<organism evidence="16 17">
    <name type="scientific">Panagrolaimus superbus</name>
    <dbReference type="NCBI Taxonomy" id="310955"/>
    <lineage>
        <taxon>Eukaryota</taxon>
        <taxon>Metazoa</taxon>
        <taxon>Ecdysozoa</taxon>
        <taxon>Nematoda</taxon>
        <taxon>Chromadorea</taxon>
        <taxon>Rhabditida</taxon>
        <taxon>Tylenchina</taxon>
        <taxon>Panagrolaimomorpha</taxon>
        <taxon>Panagrolaimoidea</taxon>
        <taxon>Panagrolaimidae</taxon>
        <taxon>Panagrolaimus</taxon>
    </lineage>
</organism>
<feature type="binding site" evidence="10">
    <location>
        <position position="142"/>
    </location>
    <ligand>
        <name>ATP</name>
        <dbReference type="ChEBI" id="CHEBI:30616"/>
    </ligand>
</feature>
<keyword evidence="5 8" id="KW-0547">Nucleotide-binding</keyword>
<dbReference type="FunFam" id="3.40.50.20:FF:000010">
    <property type="entry name" value="Propionyl-CoA carboxylase subunit alpha"/>
    <property type="match status" value="1"/>
</dbReference>
<evidence type="ECO:0000256" key="5">
    <source>
        <dbReference type="ARBA" id="ARBA00022741"/>
    </source>
</evidence>
<dbReference type="SUPFAM" id="SSF51230">
    <property type="entry name" value="Single hybrid motif"/>
    <property type="match status" value="1"/>
</dbReference>
<dbReference type="InterPro" id="IPR005482">
    <property type="entry name" value="Biotin_COase_C"/>
</dbReference>
<dbReference type="Pfam" id="PF02786">
    <property type="entry name" value="CPSase_L_D2"/>
    <property type="match status" value="1"/>
</dbReference>
<dbReference type="InterPro" id="IPR055268">
    <property type="entry name" value="PCB-like"/>
</dbReference>
<evidence type="ECO:0000256" key="2">
    <source>
        <dbReference type="ARBA" id="ARBA00013057"/>
    </source>
</evidence>
<evidence type="ECO:0000256" key="11">
    <source>
        <dbReference type="PIRSR" id="PIRSR001594-3"/>
    </source>
</evidence>
<dbReference type="SUPFAM" id="SSF89000">
    <property type="entry name" value="post-HMGL domain-like"/>
    <property type="match status" value="1"/>
</dbReference>
<dbReference type="InterPro" id="IPR013785">
    <property type="entry name" value="Aldolase_TIM"/>
</dbReference>
<feature type="modified residue" description="N6-biotinyllysine" evidence="12">
    <location>
        <position position="1109"/>
    </location>
</feature>
<feature type="binding site" evidence="10">
    <location>
        <position position="261"/>
    </location>
    <ligand>
        <name>ATP</name>
        <dbReference type="ChEBI" id="CHEBI:30616"/>
    </ligand>
</feature>
<dbReference type="PROSITE" id="PS50991">
    <property type="entry name" value="PYR_CT"/>
    <property type="match status" value="1"/>
</dbReference>
<dbReference type="EC" id="6.4.1.1" evidence="2 8"/>
<dbReference type="Gene3D" id="1.10.472.90">
    <property type="entry name" value="Conserved carboxylase domain"/>
    <property type="match status" value="1"/>
</dbReference>
<evidence type="ECO:0000313" key="16">
    <source>
        <dbReference type="Proteomes" id="UP000887577"/>
    </source>
</evidence>
<dbReference type="SUPFAM" id="SSF56059">
    <property type="entry name" value="Glutathione synthetase ATP-binding domain-like"/>
    <property type="match status" value="1"/>
</dbReference>
<accession>A0A914YGG4</accession>
<dbReference type="PANTHER" id="PTHR43778:SF2">
    <property type="entry name" value="PYRUVATE CARBOXYLASE, MITOCHONDRIAL"/>
    <property type="match status" value="1"/>
</dbReference>
<dbReference type="PANTHER" id="PTHR43778">
    <property type="entry name" value="PYRUVATE CARBOXYLASE"/>
    <property type="match status" value="1"/>
</dbReference>
<protein>
    <recommendedName>
        <fullName evidence="2 8">Pyruvate carboxylase</fullName>
        <ecNumber evidence="2 8">6.4.1.1</ecNumber>
    </recommendedName>
</protein>
<dbReference type="Pfam" id="PF02436">
    <property type="entry name" value="PYC_OADA"/>
    <property type="match status" value="1"/>
</dbReference>
<dbReference type="PROSITE" id="PS50975">
    <property type="entry name" value="ATP_GRASP"/>
    <property type="match status" value="1"/>
</dbReference>
<feature type="binding site" evidence="10">
    <location>
        <position position="873"/>
    </location>
    <ligand>
        <name>substrate</name>
    </ligand>
</feature>
<dbReference type="SMART" id="SM00878">
    <property type="entry name" value="Biotin_carb_C"/>
    <property type="match status" value="1"/>
</dbReference>
<comment type="catalytic activity">
    <reaction evidence="8">
        <text>hydrogencarbonate + pyruvate + ATP = oxaloacetate + ADP + phosphate + H(+)</text>
        <dbReference type="Rhea" id="RHEA:20844"/>
        <dbReference type="ChEBI" id="CHEBI:15361"/>
        <dbReference type="ChEBI" id="CHEBI:15378"/>
        <dbReference type="ChEBI" id="CHEBI:16452"/>
        <dbReference type="ChEBI" id="CHEBI:17544"/>
        <dbReference type="ChEBI" id="CHEBI:30616"/>
        <dbReference type="ChEBI" id="CHEBI:43474"/>
        <dbReference type="ChEBI" id="CHEBI:456216"/>
        <dbReference type="EC" id="6.4.1.1"/>
    </reaction>
</comment>
<dbReference type="Gene3D" id="1.10.10.60">
    <property type="entry name" value="Homeodomain-like"/>
    <property type="match status" value="1"/>
</dbReference>
<evidence type="ECO:0000256" key="9">
    <source>
        <dbReference type="PIRSR" id="PIRSR001594-1"/>
    </source>
</evidence>
<evidence type="ECO:0000259" key="15">
    <source>
        <dbReference type="PROSITE" id="PS50991"/>
    </source>
</evidence>
<dbReference type="SUPFAM" id="SSF52440">
    <property type="entry name" value="PreATP-grasp domain"/>
    <property type="match status" value="1"/>
</dbReference>
<dbReference type="GO" id="GO:0005524">
    <property type="term" value="F:ATP binding"/>
    <property type="evidence" value="ECO:0007669"/>
    <property type="project" value="UniProtKB-UniRule"/>
</dbReference>
<evidence type="ECO:0000256" key="7">
    <source>
        <dbReference type="ARBA" id="ARBA00023267"/>
    </source>
</evidence>
<dbReference type="Gene3D" id="3.30.470.20">
    <property type="entry name" value="ATP-grasp fold, B domain"/>
    <property type="match status" value="1"/>
</dbReference>
<dbReference type="CDD" id="cd07937">
    <property type="entry name" value="DRE_TIM_PC_TC_5S"/>
    <property type="match status" value="1"/>
</dbReference>